<sequence>MVGQALAVVDNAFKNEKYASNGKKRFGSNYPLPLFQKPIRRNQKVRDLFFKSGLVDASEQLIGEGHVTLRENMPDVSFNAQSELAAEEGMGLTEPFPSRKWQMQSGQGFYKGSGGDCNFMVGVALSDGQDVDENRGQFTVWPGSHVIIHPVLSQLVREDPPPDHLLKALRAKKIDVGSPKRILLKPGDAFIAHQRLASTQGINLLKKVRKSVYFKIAHTDYDEMQDEFLESKLPFTGFEPLQDIVADEFGG</sequence>
<dbReference type="PhylomeDB" id="R7QKB4"/>
<dbReference type="Gramene" id="CDF38213">
    <property type="protein sequence ID" value="CDF38213"/>
    <property type="gene ID" value="CHC_T00000557001"/>
</dbReference>
<dbReference type="EMBL" id="HG001903">
    <property type="protein sequence ID" value="CDF38213.1"/>
    <property type="molecule type" value="Genomic_DNA"/>
</dbReference>
<dbReference type="SUPFAM" id="SSF51197">
    <property type="entry name" value="Clavaminate synthase-like"/>
    <property type="match status" value="1"/>
</dbReference>
<keyword evidence="2" id="KW-1185">Reference proteome</keyword>
<accession>R7QKB4</accession>
<evidence type="ECO:0000313" key="1">
    <source>
        <dbReference type="EMBL" id="CDF38213.1"/>
    </source>
</evidence>
<dbReference type="KEGG" id="ccp:CHC_T00000557001"/>
<dbReference type="Proteomes" id="UP000012073">
    <property type="component" value="Unassembled WGS sequence"/>
</dbReference>
<dbReference type="AlphaFoldDB" id="R7QKB4"/>
<name>R7QKB4_CHOCR</name>
<reference evidence="2" key="1">
    <citation type="journal article" date="2013" name="Proc. Natl. Acad. Sci. U.S.A.">
        <title>Genome structure and metabolic features in the red seaweed Chondrus crispus shed light on evolution of the Archaeplastida.</title>
        <authorList>
            <person name="Collen J."/>
            <person name="Porcel B."/>
            <person name="Carre W."/>
            <person name="Ball S.G."/>
            <person name="Chaparro C."/>
            <person name="Tonon T."/>
            <person name="Barbeyron T."/>
            <person name="Michel G."/>
            <person name="Noel B."/>
            <person name="Valentin K."/>
            <person name="Elias M."/>
            <person name="Artiguenave F."/>
            <person name="Arun A."/>
            <person name="Aury J.M."/>
            <person name="Barbosa-Neto J.F."/>
            <person name="Bothwell J.H."/>
            <person name="Bouget F.Y."/>
            <person name="Brillet L."/>
            <person name="Cabello-Hurtado F."/>
            <person name="Capella-Gutierrez S."/>
            <person name="Charrier B."/>
            <person name="Cladiere L."/>
            <person name="Cock J.M."/>
            <person name="Coelho S.M."/>
            <person name="Colleoni C."/>
            <person name="Czjzek M."/>
            <person name="Da Silva C."/>
            <person name="Delage L."/>
            <person name="Denoeud F."/>
            <person name="Deschamps P."/>
            <person name="Dittami S.M."/>
            <person name="Gabaldon T."/>
            <person name="Gachon C.M."/>
            <person name="Groisillier A."/>
            <person name="Herve C."/>
            <person name="Jabbari K."/>
            <person name="Katinka M."/>
            <person name="Kloareg B."/>
            <person name="Kowalczyk N."/>
            <person name="Labadie K."/>
            <person name="Leblanc C."/>
            <person name="Lopez P.J."/>
            <person name="McLachlan D.H."/>
            <person name="Meslet-Cladiere L."/>
            <person name="Moustafa A."/>
            <person name="Nehr Z."/>
            <person name="Nyvall Collen P."/>
            <person name="Panaud O."/>
            <person name="Partensky F."/>
            <person name="Poulain J."/>
            <person name="Rensing S.A."/>
            <person name="Rousvoal S."/>
            <person name="Samson G."/>
            <person name="Symeonidi A."/>
            <person name="Weissenbach J."/>
            <person name="Zambounis A."/>
            <person name="Wincker P."/>
            <person name="Boyen C."/>
        </authorList>
    </citation>
    <scope>NUCLEOTIDE SEQUENCE [LARGE SCALE GENOMIC DNA]</scope>
    <source>
        <strain evidence="2">cv. Stackhouse</strain>
    </source>
</reference>
<dbReference type="OrthoDB" id="4421at2759"/>
<protein>
    <submittedName>
        <fullName evidence="1">Uncharacterized protein</fullName>
    </submittedName>
</protein>
<organism evidence="1 2">
    <name type="scientific">Chondrus crispus</name>
    <name type="common">Carrageen Irish moss</name>
    <name type="synonym">Polymorpha crispa</name>
    <dbReference type="NCBI Taxonomy" id="2769"/>
    <lineage>
        <taxon>Eukaryota</taxon>
        <taxon>Rhodophyta</taxon>
        <taxon>Florideophyceae</taxon>
        <taxon>Rhodymeniophycidae</taxon>
        <taxon>Gigartinales</taxon>
        <taxon>Gigartinaceae</taxon>
        <taxon>Chondrus</taxon>
    </lineage>
</organism>
<evidence type="ECO:0000313" key="2">
    <source>
        <dbReference type="Proteomes" id="UP000012073"/>
    </source>
</evidence>
<dbReference type="Gene3D" id="2.60.120.620">
    <property type="entry name" value="q2cbj1_9rhob like domain"/>
    <property type="match status" value="1"/>
</dbReference>
<dbReference type="GeneID" id="17325815"/>
<gene>
    <name evidence="1" type="ORF">CHC_T00000557001</name>
</gene>
<proteinExistence type="predicted"/>
<dbReference type="RefSeq" id="XP_005718098.1">
    <property type="nucleotide sequence ID" value="XM_005718041.1"/>
</dbReference>